<dbReference type="InterPro" id="IPR022617">
    <property type="entry name" value="Rad60/SUMO-like_dom"/>
</dbReference>
<dbReference type="EMBL" id="LKMD01000104">
    <property type="protein sequence ID" value="PIA94706.1"/>
    <property type="molecule type" value="Genomic_DNA"/>
</dbReference>
<dbReference type="OrthoDB" id="442921at2759"/>
<dbReference type="SUPFAM" id="SSF54236">
    <property type="entry name" value="Ubiquitin-like"/>
    <property type="match status" value="1"/>
</dbReference>
<dbReference type="Gene3D" id="3.10.20.90">
    <property type="entry name" value="Phosphatidylinositol 3-kinase Catalytic Subunit, Chain A, domain 1"/>
    <property type="match status" value="1"/>
</dbReference>
<dbReference type="AlphaFoldDB" id="A0A2G5HQ85"/>
<evidence type="ECO:0000256" key="1">
    <source>
        <dbReference type="SAM" id="MobiDB-lite"/>
    </source>
</evidence>
<feature type="region of interest" description="Disordered" evidence="1">
    <location>
        <begin position="1"/>
        <end position="28"/>
    </location>
</feature>
<dbReference type="Proteomes" id="UP001302367">
    <property type="component" value="Chromosome 6"/>
</dbReference>
<dbReference type="EMBL" id="CP134189">
    <property type="protein sequence ID" value="WPB05416.1"/>
    <property type="molecule type" value="Genomic_DNA"/>
</dbReference>
<name>A0A2G5HQ85_CERBT</name>
<feature type="compositionally biased region" description="Polar residues" evidence="1">
    <location>
        <begin position="1"/>
        <end position="13"/>
    </location>
</feature>
<proteinExistence type="predicted"/>
<sequence>MFVPFESNNSDGTPSPPGRNDSEVPAPAEAPVQLQITFRHNRGFEQAFKLKKTTSIVKAMDAFSAKMERPRNQLRFLIDGHRITDGTVEDNELEDGDQVDVHEEQFGGGDGCCGGKCHCGDKNCDGKCCSGKGGCGGGKGK</sequence>
<dbReference type="Proteomes" id="UP000230605">
    <property type="component" value="Chromosome 6"/>
</dbReference>
<protein>
    <recommendedName>
        <fullName evidence="2">Ubiquitin-like domain-containing protein</fullName>
    </recommendedName>
</protein>
<evidence type="ECO:0000313" key="4">
    <source>
        <dbReference type="EMBL" id="WPB05416.1"/>
    </source>
</evidence>
<evidence type="ECO:0000313" key="3">
    <source>
        <dbReference type="EMBL" id="PIA94706.1"/>
    </source>
</evidence>
<organism evidence="3 5">
    <name type="scientific">Cercospora beticola</name>
    <name type="common">Sugarbeet leaf spot fungus</name>
    <dbReference type="NCBI Taxonomy" id="122368"/>
    <lineage>
        <taxon>Eukaryota</taxon>
        <taxon>Fungi</taxon>
        <taxon>Dikarya</taxon>
        <taxon>Ascomycota</taxon>
        <taxon>Pezizomycotina</taxon>
        <taxon>Dothideomycetes</taxon>
        <taxon>Dothideomycetidae</taxon>
        <taxon>Mycosphaerellales</taxon>
        <taxon>Mycosphaerellaceae</taxon>
        <taxon>Cercospora</taxon>
    </lineage>
</organism>
<feature type="domain" description="Ubiquitin-like" evidence="2">
    <location>
        <begin position="32"/>
        <end position="108"/>
    </location>
</feature>
<evidence type="ECO:0000313" key="6">
    <source>
        <dbReference type="Proteomes" id="UP001302367"/>
    </source>
</evidence>
<dbReference type="InterPro" id="IPR029071">
    <property type="entry name" value="Ubiquitin-like_domsf"/>
</dbReference>
<reference evidence="3 5" key="1">
    <citation type="submission" date="2015-10" db="EMBL/GenBank/DDBJ databases">
        <title>The cercosporin biosynthetic gene cluster was horizontally transferred to several fungal lineages and shown to be expanded in Cercospora beticola based on microsynteny with recipient genomes.</title>
        <authorList>
            <person name="De Jonge R."/>
            <person name="Ebert M.K."/>
            <person name="Suttle J.C."/>
            <person name="Jurick Ii W.M."/>
            <person name="Secor G.A."/>
            <person name="Thomma B.P."/>
            <person name="Van De Peer Y."/>
            <person name="Bolton M.D."/>
        </authorList>
    </citation>
    <scope>NUCLEOTIDE SEQUENCE [LARGE SCALE GENOMIC DNA]</scope>
    <source>
        <strain evidence="3 5">09-40</strain>
    </source>
</reference>
<dbReference type="CDD" id="cd01763">
    <property type="entry name" value="Ubl_SUMO_like"/>
    <property type="match status" value="1"/>
</dbReference>
<keyword evidence="6" id="KW-1185">Reference proteome</keyword>
<gene>
    <name evidence="3" type="ORF">CB0940_08828</name>
    <name evidence="4" type="ORF">RHO25_010068</name>
</gene>
<dbReference type="Pfam" id="PF11976">
    <property type="entry name" value="Rad60-SLD"/>
    <property type="match status" value="1"/>
</dbReference>
<accession>A0A2G5HQ85</accession>
<dbReference type="PROSITE" id="PS50053">
    <property type="entry name" value="UBIQUITIN_2"/>
    <property type="match status" value="1"/>
</dbReference>
<evidence type="ECO:0000313" key="5">
    <source>
        <dbReference type="Proteomes" id="UP000230605"/>
    </source>
</evidence>
<reference evidence="4 6" key="2">
    <citation type="submission" date="2023-09" db="EMBL/GenBank/DDBJ databases">
        <title>Complete-Gapless Cercospora beticola genome.</title>
        <authorList>
            <person name="Wyatt N.A."/>
            <person name="Spanner R.E."/>
            <person name="Bolton M.D."/>
        </authorList>
    </citation>
    <scope>NUCLEOTIDE SEQUENCE [LARGE SCALE GENOMIC DNA]</scope>
    <source>
        <strain evidence="4">Cb09-40</strain>
    </source>
</reference>
<dbReference type="InterPro" id="IPR000626">
    <property type="entry name" value="Ubiquitin-like_dom"/>
</dbReference>
<evidence type="ECO:0000259" key="2">
    <source>
        <dbReference type="PROSITE" id="PS50053"/>
    </source>
</evidence>